<dbReference type="RefSeq" id="WP_048861716.1">
    <property type="nucleotide sequence ID" value="NZ_BANB01000378.1"/>
</dbReference>
<accession>A0A0D6P7A4</accession>
<gene>
    <name evidence="3" type="ORF">Asru_0378_03</name>
</gene>
<dbReference type="AlphaFoldDB" id="A0A0D6P7A4"/>
<evidence type="ECO:0000313" key="3">
    <source>
        <dbReference type="EMBL" id="GAN77572.1"/>
    </source>
</evidence>
<keyword evidence="2" id="KW-1133">Transmembrane helix</keyword>
<organism evidence="3 4">
    <name type="scientific">Acidisphaera rubrifaciens HS-AP3</name>
    <dbReference type="NCBI Taxonomy" id="1231350"/>
    <lineage>
        <taxon>Bacteria</taxon>
        <taxon>Pseudomonadati</taxon>
        <taxon>Pseudomonadota</taxon>
        <taxon>Alphaproteobacteria</taxon>
        <taxon>Acetobacterales</taxon>
        <taxon>Acetobacteraceae</taxon>
        <taxon>Acidisphaera</taxon>
    </lineage>
</organism>
<evidence type="ECO:0000256" key="1">
    <source>
        <dbReference type="SAM" id="MobiDB-lite"/>
    </source>
</evidence>
<feature type="transmembrane region" description="Helical" evidence="2">
    <location>
        <begin position="46"/>
        <end position="66"/>
    </location>
</feature>
<dbReference type="EMBL" id="BANB01000378">
    <property type="protein sequence ID" value="GAN77572.1"/>
    <property type="molecule type" value="Genomic_DNA"/>
</dbReference>
<reference evidence="3 4" key="1">
    <citation type="submission" date="2012-11" db="EMBL/GenBank/DDBJ databases">
        <title>Whole genome sequence of Acidisphaera rubrifaciens HS-AP3.</title>
        <authorList>
            <person name="Azuma Y."/>
            <person name="Higashiura N."/>
            <person name="Hirakawa H."/>
            <person name="Matsushita K."/>
        </authorList>
    </citation>
    <scope>NUCLEOTIDE SEQUENCE [LARGE SCALE GENOMIC DNA]</scope>
    <source>
        <strain evidence="3 4">HS-AP3</strain>
    </source>
</reference>
<comment type="caution">
    <text evidence="3">The sequence shown here is derived from an EMBL/GenBank/DDBJ whole genome shotgun (WGS) entry which is preliminary data.</text>
</comment>
<keyword evidence="4" id="KW-1185">Reference proteome</keyword>
<dbReference type="Proteomes" id="UP000032680">
    <property type="component" value="Unassembled WGS sequence"/>
</dbReference>
<evidence type="ECO:0000313" key="4">
    <source>
        <dbReference type="Proteomes" id="UP000032680"/>
    </source>
</evidence>
<feature type="compositionally biased region" description="Basic and acidic residues" evidence="1">
    <location>
        <begin position="1"/>
        <end position="15"/>
    </location>
</feature>
<proteinExistence type="predicted"/>
<feature type="region of interest" description="Disordered" evidence="1">
    <location>
        <begin position="1"/>
        <end position="30"/>
    </location>
</feature>
<sequence length="68" mass="7649">MQDGRWRDGHVRDVPRAAGSSARTWPHEGDEATVDMRRVPPWLFDLRPLEVVALLAGLGFVLYCFALA</sequence>
<name>A0A0D6P7A4_9PROT</name>
<keyword evidence="2" id="KW-0472">Membrane</keyword>
<protein>
    <submittedName>
        <fullName evidence="3">Uncharacterized protein</fullName>
    </submittedName>
</protein>
<keyword evidence="2" id="KW-0812">Transmembrane</keyword>
<evidence type="ECO:0000256" key="2">
    <source>
        <dbReference type="SAM" id="Phobius"/>
    </source>
</evidence>